<keyword evidence="1" id="KW-0812">Transmembrane</keyword>
<evidence type="ECO:0000256" key="1">
    <source>
        <dbReference type="SAM" id="Phobius"/>
    </source>
</evidence>
<reference evidence="2 3" key="1">
    <citation type="journal article" date="2023" name="Nucleic Acids Res.">
        <title>The hologenome of Daphnia magna reveals possible DNA methylation and microbiome-mediated evolution of the host genome.</title>
        <authorList>
            <person name="Chaturvedi A."/>
            <person name="Li X."/>
            <person name="Dhandapani V."/>
            <person name="Marshall H."/>
            <person name="Kissane S."/>
            <person name="Cuenca-Cambronero M."/>
            <person name="Asole G."/>
            <person name="Calvet F."/>
            <person name="Ruiz-Romero M."/>
            <person name="Marangio P."/>
            <person name="Guigo R."/>
            <person name="Rago D."/>
            <person name="Mirbahai L."/>
            <person name="Eastwood N."/>
            <person name="Colbourne J.K."/>
            <person name="Zhou J."/>
            <person name="Mallon E."/>
            <person name="Orsini L."/>
        </authorList>
    </citation>
    <scope>NUCLEOTIDE SEQUENCE [LARGE SCALE GENOMIC DNA]</scope>
    <source>
        <strain evidence="2">LRV0_1</strain>
    </source>
</reference>
<evidence type="ECO:0000313" key="3">
    <source>
        <dbReference type="Proteomes" id="UP001234178"/>
    </source>
</evidence>
<dbReference type="EMBL" id="JAOYFB010000005">
    <property type="protein sequence ID" value="KAK4016965.1"/>
    <property type="molecule type" value="Genomic_DNA"/>
</dbReference>
<organism evidence="2 3">
    <name type="scientific">Daphnia magna</name>
    <dbReference type="NCBI Taxonomy" id="35525"/>
    <lineage>
        <taxon>Eukaryota</taxon>
        <taxon>Metazoa</taxon>
        <taxon>Ecdysozoa</taxon>
        <taxon>Arthropoda</taxon>
        <taxon>Crustacea</taxon>
        <taxon>Branchiopoda</taxon>
        <taxon>Diplostraca</taxon>
        <taxon>Cladocera</taxon>
        <taxon>Anomopoda</taxon>
        <taxon>Daphniidae</taxon>
        <taxon>Daphnia</taxon>
    </lineage>
</organism>
<dbReference type="Proteomes" id="UP001234178">
    <property type="component" value="Unassembled WGS sequence"/>
</dbReference>
<evidence type="ECO:0000313" key="2">
    <source>
        <dbReference type="EMBL" id="KAK4016965.1"/>
    </source>
</evidence>
<dbReference type="PROSITE" id="PS51257">
    <property type="entry name" value="PROKAR_LIPOPROTEIN"/>
    <property type="match status" value="1"/>
</dbReference>
<name>A0ABQ9ZVM3_9CRUS</name>
<sequence>MYRTEIHLFSFFDEVVSEIQTFLNNILATSSACLILCLFWFCCDAHFFFRPEKGPDDLCVSIR</sequence>
<feature type="transmembrane region" description="Helical" evidence="1">
    <location>
        <begin position="22"/>
        <end position="43"/>
    </location>
</feature>
<keyword evidence="3" id="KW-1185">Reference proteome</keyword>
<proteinExistence type="predicted"/>
<gene>
    <name evidence="2" type="ORF">OUZ56_031925</name>
</gene>
<keyword evidence="1" id="KW-1133">Transmembrane helix</keyword>
<protein>
    <submittedName>
        <fullName evidence="2">Uncharacterized protein</fullName>
    </submittedName>
</protein>
<comment type="caution">
    <text evidence="2">The sequence shown here is derived from an EMBL/GenBank/DDBJ whole genome shotgun (WGS) entry which is preliminary data.</text>
</comment>
<keyword evidence="1" id="KW-0472">Membrane</keyword>
<accession>A0ABQ9ZVM3</accession>